<keyword evidence="2" id="KW-1185">Reference proteome</keyword>
<evidence type="ECO:0000313" key="2">
    <source>
        <dbReference type="Proteomes" id="UP000593574"/>
    </source>
</evidence>
<sequence>MGLFKAKVTFTIRWSRLGISIQRMGGLGEDG</sequence>
<dbReference type="AlphaFoldDB" id="A0A7J8ZAS8"/>
<reference evidence="1 2" key="1">
    <citation type="journal article" date="2019" name="Genome Biol. Evol.">
        <title>Insights into the evolution of the New World diploid cottons (Gossypium, subgenus Houzingenia) based on genome sequencing.</title>
        <authorList>
            <person name="Grover C.E."/>
            <person name="Arick M.A. 2nd"/>
            <person name="Thrash A."/>
            <person name="Conover J.L."/>
            <person name="Sanders W.S."/>
            <person name="Peterson D.G."/>
            <person name="Frelichowski J.E."/>
            <person name="Scheffler J.A."/>
            <person name="Scheffler B.E."/>
            <person name="Wendel J.F."/>
        </authorList>
    </citation>
    <scope>NUCLEOTIDE SEQUENCE [LARGE SCALE GENOMIC DNA]</scope>
    <source>
        <strain evidence="1">4</strain>
        <tissue evidence="1">Leaf</tissue>
    </source>
</reference>
<proteinExistence type="predicted"/>
<name>A0A7J8ZAS8_9ROSI</name>
<gene>
    <name evidence="1" type="ORF">Golax_024006</name>
</gene>
<dbReference type="Proteomes" id="UP000593574">
    <property type="component" value="Unassembled WGS sequence"/>
</dbReference>
<comment type="caution">
    <text evidence="1">The sequence shown here is derived from an EMBL/GenBank/DDBJ whole genome shotgun (WGS) entry which is preliminary data.</text>
</comment>
<dbReference type="EMBL" id="JABEZV010000004">
    <property type="protein sequence ID" value="MBA0708927.1"/>
    <property type="molecule type" value="Genomic_DNA"/>
</dbReference>
<evidence type="ECO:0000313" key="1">
    <source>
        <dbReference type="EMBL" id="MBA0708927.1"/>
    </source>
</evidence>
<accession>A0A7J8ZAS8</accession>
<protein>
    <submittedName>
        <fullName evidence="1">Uncharacterized protein</fullName>
    </submittedName>
</protein>
<organism evidence="1 2">
    <name type="scientific">Gossypium laxum</name>
    <dbReference type="NCBI Taxonomy" id="34288"/>
    <lineage>
        <taxon>Eukaryota</taxon>
        <taxon>Viridiplantae</taxon>
        <taxon>Streptophyta</taxon>
        <taxon>Embryophyta</taxon>
        <taxon>Tracheophyta</taxon>
        <taxon>Spermatophyta</taxon>
        <taxon>Magnoliopsida</taxon>
        <taxon>eudicotyledons</taxon>
        <taxon>Gunneridae</taxon>
        <taxon>Pentapetalae</taxon>
        <taxon>rosids</taxon>
        <taxon>malvids</taxon>
        <taxon>Malvales</taxon>
        <taxon>Malvaceae</taxon>
        <taxon>Malvoideae</taxon>
        <taxon>Gossypium</taxon>
    </lineage>
</organism>